<evidence type="ECO:0008006" key="3">
    <source>
        <dbReference type="Google" id="ProtNLM"/>
    </source>
</evidence>
<keyword evidence="2" id="KW-1185">Reference proteome</keyword>
<dbReference type="RefSeq" id="WP_345069168.1">
    <property type="nucleotide sequence ID" value="NZ_BAABCN010000014.1"/>
</dbReference>
<gene>
    <name evidence="1" type="ORF">GCM10022381_35610</name>
</gene>
<dbReference type="Proteomes" id="UP001501803">
    <property type="component" value="Unassembled WGS sequence"/>
</dbReference>
<proteinExistence type="predicted"/>
<dbReference type="InterPro" id="IPR041638">
    <property type="entry name" value="BaeRF_family11"/>
</dbReference>
<evidence type="ECO:0000313" key="1">
    <source>
        <dbReference type="EMBL" id="GAA3890575.1"/>
    </source>
</evidence>
<dbReference type="EMBL" id="BAABCN010000014">
    <property type="protein sequence ID" value="GAA3890575.1"/>
    <property type="molecule type" value="Genomic_DNA"/>
</dbReference>
<comment type="caution">
    <text evidence="1">The sequence shown here is derived from an EMBL/GenBank/DDBJ whole genome shotgun (WGS) entry which is preliminary data.</text>
</comment>
<reference evidence="2" key="1">
    <citation type="journal article" date="2019" name="Int. J. Syst. Evol. Microbiol.">
        <title>The Global Catalogue of Microorganisms (GCM) 10K type strain sequencing project: providing services to taxonomists for standard genome sequencing and annotation.</title>
        <authorList>
            <consortium name="The Broad Institute Genomics Platform"/>
            <consortium name="The Broad Institute Genome Sequencing Center for Infectious Disease"/>
            <person name="Wu L."/>
            <person name="Ma J."/>
        </authorList>
    </citation>
    <scope>NUCLEOTIDE SEQUENCE [LARGE SCALE GENOMIC DNA]</scope>
    <source>
        <strain evidence="2">JCM 17021</strain>
    </source>
</reference>
<organism evidence="1 2">
    <name type="scientific">Leifsonia kafniensis</name>
    <dbReference type="NCBI Taxonomy" id="475957"/>
    <lineage>
        <taxon>Bacteria</taxon>
        <taxon>Bacillati</taxon>
        <taxon>Actinomycetota</taxon>
        <taxon>Actinomycetes</taxon>
        <taxon>Micrococcales</taxon>
        <taxon>Microbacteriaceae</taxon>
        <taxon>Leifsonia</taxon>
    </lineage>
</organism>
<dbReference type="Pfam" id="PF18855">
    <property type="entry name" value="baeRF_family11"/>
    <property type="match status" value="1"/>
</dbReference>
<sequence length="378" mass="40503">MLHTDIPNRLDVEALATTREPGCVSIYLPAGNLPAEADQAKILLKNLLRTAVDQLVAVDTPAALVSAITESVEELIGDRDFWRYQSTSLAVFVTATSRTSYRLPSVLVSAVEVSDRFYIKPLLRAVTFPQAALVLALAQNSVRLIEISADQAANRLDIEDLPEDVADAVGLESVRGRSAESNNRGGRVQGDEGHKVRMREYAQAIVKAVRPTALGTSRPMILAGAEPLVSIYRSVSTHPRLTEAVISGNPEERSDEQLAAAARPILDALYAAELDDIKERFGTNAAHGRAVTDLTDIARAATGNAIDTLLFDMDHSVSGSIDETSGAITFDDEDDAINYGVVDEIVRRALLSGAKVFAVRQDDVPGGGGVAAMVRFPS</sequence>
<evidence type="ECO:0000313" key="2">
    <source>
        <dbReference type="Proteomes" id="UP001501803"/>
    </source>
</evidence>
<protein>
    <recommendedName>
        <fullName evidence="3">Peptide chain release factor 1</fullName>
    </recommendedName>
</protein>
<name>A0ABP7KYT0_9MICO</name>
<accession>A0ABP7KYT0</accession>